<dbReference type="Proteomes" id="UP000578569">
    <property type="component" value="Unassembled WGS sequence"/>
</dbReference>
<evidence type="ECO:0000256" key="3">
    <source>
        <dbReference type="SAM" id="SignalP"/>
    </source>
</evidence>
<comment type="caution">
    <text evidence="4">The sequence shown here is derived from an EMBL/GenBank/DDBJ whole genome shotgun (WGS) entry which is preliminary data.</text>
</comment>
<dbReference type="SUPFAM" id="SSF48452">
    <property type="entry name" value="TPR-like"/>
    <property type="match status" value="1"/>
</dbReference>
<dbReference type="Pfam" id="PF13432">
    <property type="entry name" value="TPR_16"/>
    <property type="match status" value="1"/>
</dbReference>
<feature type="chain" id="PRO_5032985445" evidence="3">
    <location>
        <begin position="23"/>
        <end position="306"/>
    </location>
</feature>
<protein>
    <submittedName>
        <fullName evidence="4">TolA-binding protein</fullName>
    </submittedName>
</protein>
<name>A0A839YZN2_9SPHN</name>
<dbReference type="Gene3D" id="1.25.40.10">
    <property type="entry name" value="Tetratricopeptide repeat domain"/>
    <property type="match status" value="1"/>
</dbReference>
<feature type="signal peptide" evidence="3">
    <location>
        <begin position="1"/>
        <end position="22"/>
    </location>
</feature>
<accession>A0A839YZN2</accession>
<reference evidence="4 5" key="1">
    <citation type="submission" date="2020-08" db="EMBL/GenBank/DDBJ databases">
        <title>Genomic Encyclopedia of Type Strains, Phase IV (KMG-IV): sequencing the most valuable type-strain genomes for metagenomic binning, comparative biology and taxonomic classification.</title>
        <authorList>
            <person name="Goeker M."/>
        </authorList>
    </citation>
    <scope>NUCLEOTIDE SEQUENCE [LARGE SCALE GENOMIC DNA]</scope>
    <source>
        <strain evidence="4 5">DSM 24194</strain>
    </source>
</reference>
<evidence type="ECO:0000313" key="4">
    <source>
        <dbReference type="EMBL" id="MBB3764456.1"/>
    </source>
</evidence>
<evidence type="ECO:0000256" key="2">
    <source>
        <dbReference type="SAM" id="MobiDB-lite"/>
    </source>
</evidence>
<dbReference type="AlphaFoldDB" id="A0A839YZN2"/>
<evidence type="ECO:0000256" key="1">
    <source>
        <dbReference type="SAM" id="Coils"/>
    </source>
</evidence>
<keyword evidence="1" id="KW-0175">Coiled coil</keyword>
<sequence>MRLPILTAFLVTTSLIAVPAHAQDDRKRERENRERIERLEKQVRQVQKQVFPDGRPADTAGFYDDPVASRSSVDVLTGRVDTLERQMTELIRNSEEAQYRLGQMEAELARLRAAQEAASRRSVVVEDETRPAVSTPRYENRPEPAEEEEAAPPPPAPRAAQANTTVKPVPANDPSFEAAGEEAYTQGYRLWNSGNNDEAITVLRAMESSFPGHRRVSWARNLIGRALLDKGEPRAAAEALLANYRSDPDGERAADSLYFLGQALMRLNQPGQACKAYEELNDVYGANMRDYLRERLPAAMRDAKCG</sequence>
<feature type="coiled-coil region" evidence="1">
    <location>
        <begin position="22"/>
        <end position="49"/>
    </location>
</feature>
<keyword evidence="3" id="KW-0732">Signal</keyword>
<dbReference type="InterPro" id="IPR011990">
    <property type="entry name" value="TPR-like_helical_dom_sf"/>
</dbReference>
<gene>
    <name evidence="4" type="ORF">FHS50_001479</name>
</gene>
<feature type="region of interest" description="Disordered" evidence="2">
    <location>
        <begin position="120"/>
        <end position="174"/>
    </location>
</feature>
<keyword evidence="5" id="KW-1185">Reference proteome</keyword>
<dbReference type="RefSeq" id="WP_183933713.1">
    <property type="nucleotide sequence ID" value="NZ_JACICF010000001.1"/>
</dbReference>
<organism evidence="4 5">
    <name type="scientific">Sphingomicrobium lutaoense</name>
    <dbReference type="NCBI Taxonomy" id="515949"/>
    <lineage>
        <taxon>Bacteria</taxon>
        <taxon>Pseudomonadati</taxon>
        <taxon>Pseudomonadota</taxon>
        <taxon>Alphaproteobacteria</taxon>
        <taxon>Sphingomonadales</taxon>
        <taxon>Sphingomonadaceae</taxon>
        <taxon>Sphingomicrobium</taxon>
    </lineage>
</organism>
<proteinExistence type="predicted"/>
<evidence type="ECO:0000313" key="5">
    <source>
        <dbReference type="Proteomes" id="UP000578569"/>
    </source>
</evidence>
<dbReference type="EMBL" id="JACICF010000001">
    <property type="protein sequence ID" value="MBB3764456.1"/>
    <property type="molecule type" value="Genomic_DNA"/>
</dbReference>